<keyword evidence="3" id="KW-1185">Reference proteome</keyword>
<dbReference type="Proteomes" id="UP000076096">
    <property type="component" value="Chromosome"/>
</dbReference>
<dbReference type="EMBL" id="CP015098">
    <property type="protein sequence ID" value="AMW13627.1"/>
    <property type="molecule type" value="Genomic_DNA"/>
</dbReference>
<dbReference type="InterPro" id="IPR051604">
    <property type="entry name" value="Ergot_Alk_Oxidoreductase"/>
</dbReference>
<evidence type="ECO:0000313" key="2">
    <source>
        <dbReference type="EMBL" id="AMW13627.1"/>
    </source>
</evidence>
<dbReference type="Gene3D" id="3.90.25.10">
    <property type="entry name" value="UDP-galactose 4-epimerase, domain 1"/>
    <property type="match status" value="1"/>
</dbReference>
<evidence type="ECO:0000259" key="1">
    <source>
        <dbReference type="Pfam" id="PF05368"/>
    </source>
</evidence>
<sequence>MTNTADNATRNTARNTQVRTVVVTGATGRTGSRVARAAKAAGLTVRAASRATGFDWWDASTWADTLRGADAAYLAHPSDVGAPGASEVVGALAQEAVGLGVRRLVLLSARGEDQALPTEEALRASGAAWTVVRAAWFAQNFSEGPLVAELRERGELVFPADEVREPFLDVRDIADVVVSVLTSGDRYAERVLTLSGARLLTFGEAVAEIAGVTGRPLTYRAVSTRDYGEALAGFGVPPEEVAGMTEIFGTLLDGRNAHLSDGVREVLGRAPRDFGDFVREEAAAGTWQA</sequence>
<accession>A0A143C879</accession>
<organism evidence="2 3">
    <name type="scientific">Streptomyces qaidamensis</name>
    <dbReference type="NCBI Taxonomy" id="1783515"/>
    <lineage>
        <taxon>Bacteria</taxon>
        <taxon>Bacillati</taxon>
        <taxon>Actinomycetota</taxon>
        <taxon>Actinomycetes</taxon>
        <taxon>Kitasatosporales</taxon>
        <taxon>Streptomycetaceae</taxon>
        <taxon>Streptomyces</taxon>
        <taxon>Streptomyces aurantiacus group</taxon>
    </lineage>
</organism>
<dbReference type="SUPFAM" id="SSF51735">
    <property type="entry name" value="NAD(P)-binding Rossmann-fold domains"/>
    <property type="match status" value="1"/>
</dbReference>
<dbReference type="RefSeq" id="WP_062929783.1">
    <property type="nucleotide sequence ID" value="NZ_CP015098.1"/>
</dbReference>
<name>A0A143C879_9ACTN</name>
<dbReference type="Gene3D" id="3.40.50.720">
    <property type="entry name" value="NAD(P)-binding Rossmann-like Domain"/>
    <property type="match status" value="1"/>
</dbReference>
<dbReference type="AlphaFoldDB" id="A0A143C879"/>
<gene>
    <name evidence="2" type="ORF">A4E84_31440</name>
</gene>
<proteinExistence type="predicted"/>
<dbReference type="InterPro" id="IPR036291">
    <property type="entry name" value="NAD(P)-bd_dom_sf"/>
</dbReference>
<dbReference type="KEGG" id="stsi:A4E84_31440"/>
<dbReference type="Pfam" id="PF05368">
    <property type="entry name" value="NmrA"/>
    <property type="match status" value="1"/>
</dbReference>
<feature type="domain" description="NmrA-like" evidence="1">
    <location>
        <begin position="119"/>
        <end position="249"/>
    </location>
</feature>
<evidence type="ECO:0000313" key="3">
    <source>
        <dbReference type="Proteomes" id="UP000076096"/>
    </source>
</evidence>
<dbReference type="PANTHER" id="PTHR43162:SF1">
    <property type="entry name" value="PRESTALK A DIFFERENTIATION PROTEIN A"/>
    <property type="match status" value="1"/>
</dbReference>
<dbReference type="InterPro" id="IPR008030">
    <property type="entry name" value="NmrA-like"/>
</dbReference>
<dbReference type="STRING" id="1783515.A4E84_31440"/>
<dbReference type="PANTHER" id="PTHR43162">
    <property type="match status" value="1"/>
</dbReference>
<reference evidence="3" key="1">
    <citation type="submission" date="2016-04" db="EMBL/GenBank/DDBJ databases">
        <authorList>
            <person name="Zhang B."/>
        </authorList>
    </citation>
    <scope>NUCLEOTIDE SEQUENCE [LARGE SCALE GENOMIC DNA]</scope>
    <source>
        <strain evidence="3">S10</strain>
    </source>
</reference>
<protein>
    <submittedName>
        <fullName evidence="2">NmrA family transcriptional regulator</fullName>
    </submittedName>
</protein>